<gene>
    <name evidence="1" type="ORF">CLODIP_2_CD07147</name>
</gene>
<evidence type="ECO:0000313" key="1">
    <source>
        <dbReference type="EMBL" id="CAB3377242.1"/>
    </source>
</evidence>
<reference evidence="1 2" key="1">
    <citation type="submission" date="2020-04" db="EMBL/GenBank/DDBJ databases">
        <authorList>
            <person name="Alioto T."/>
            <person name="Alioto T."/>
            <person name="Gomez Garrido J."/>
        </authorList>
    </citation>
    <scope>NUCLEOTIDE SEQUENCE [LARGE SCALE GENOMIC DNA]</scope>
</reference>
<proteinExistence type="predicted"/>
<dbReference type="EMBL" id="CADEPI010000142">
    <property type="protein sequence ID" value="CAB3377242.1"/>
    <property type="molecule type" value="Genomic_DNA"/>
</dbReference>
<evidence type="ECO:0000313" key="2">
    <source>
        <dbReference type="Proteomes" id="UP000494165"/>
    </source>
</evidence>
<name>A0A8S1D2D3_9INSE</name>
<sequence length="191" mass="21744">MNYEIAKHVAHNIDKYVSQKSDLRNFCTTSEMSQMTVDILGKRMCTTSDGDYVHFLNLLTALKDLLDSRTQFFNTLGFMSYCPRDRKSEMMPALLKYACFYACNLIDLVIDGSTAGCHTLNKGIHVDKEILLNRFCKEIPLLRYIDAPGVKIDCFIHIASGVIKKSVYMNDKFEFNAKNQNYCDVVSSSMA</sequence>
<organism evidence="1 2">
    <name type="scientific">Cloeon dipterum</name>
    <dbReference type="NCBI Taxonomy" id="197152"/>
    <lineage>
        <taxon>Eukaryota</taxon>
        <taxon>Metazoa</taxon>
        <taxon>Ecdysozoa</taxon>
        <taxon>Arthropoda</taxon>
        <taxon>Hexapoda</taxon>
        <taxon>Insecta</taxon>
        <taxon>Pterygota</taxon>
        <taxon>Palaeoptera</taxon>
        <taxon>Ephemeroptera</taxon>
        <taxon>Pisciforma</taxon>
        <taxon>Baetidae</taxon>
        <taxon>Cloeon</taxon>
    </lineage>
</organism>
<accession>A0A8S1D2D3</accession>
<dbReference type="Proteomes" id="UP000494165">
    <property type="component" value="Unassembled WGS sequence"/>
</dbReference>
<dbReference type="AlphaFoldDB" id="A0A8S1D2D3"/>
<protein>
    <submittedName>
        <fullName evidence="1">Uncharacterized protein</fullName>
    </submittedName>
</protein>
<comment type="caution">
    <text evidence="1">The sequence shown here is derived from an EMBL/GenBank/DDBJ whole genome shotgun (WGS) entry which is preliminary data.</text>
</comment>
<keyword evidence="2" id="KW-1185">Reference proteome</keyword>